<feature type="non-terminal residue" evidence="2">
    <location>
        <position position="1"/>
    </location>
</feature>
<proteinExistence type="predicted"/>
<name>A0A8J4BKH7_9CHLO</name>
<evidence type="ECO:0000256" key="1">
    <source>
        <dbReference type="SAM" id="MobiDB-lite"/>
    </source>
</evidence>
<feature type="non-terminal residue" evidence="2">
    <location>
        <position position="125"/>
    </location>
</feature>
<comment type="caution">
    <text evidence="2">The sequence shown here is derived from an EMBL/GenBank/DDBJ whole genome shotgun (WGS) entry which is preliminary data.</text>
</comment>
<sequence>SPGPGLRSVSVAAPARSQLQQQSLGLPLQQPASIKRPESQQQQEGSQEVYGPQGRLLHQQPWRQHGRHVSEMPISQQSDLSCGIPGSEQMVGENAAAPEPHNQQHQQQRQHQQQQQQQQLQQQHQ</sequence>
<evidence type="ECO:0000313" key="2">
    <source>
        <dbReference type="EMBL" id="GIL63611.1"/>
    </source>
</evidence>
<feature type="region of interest" description="Disordered" evidence="1">
    <location>
        <begin position="1"/>
        <end position="125"/>
    </location>
</feature>
<dbReference type="AlphaFoldDB" id="A0A8J4BKH7"/>
<feature type="compositionally biased region" description="Low complexity" evidence="1">
    <location>
        <begin position="103"/>
        <end position="125"/>
    </location>
</feature>
<dbReference type="Proteomes" id="UP000747399">
    <property type="component" value="Unassembled WGS sequence"/>
</dbReference>
<feature type="compositionally biased region" description="Low complexity" evidence="1">
    <location>
        <begin position="17"/>
        <end position="31"/>
    </location>
</feature>
<dbReference type="EMBL" id="BNCO01000059">
    <property type="protein sequence ID" value="GIL63611.1"/>
    <property type="molecule type" value="Genomic_DNA"/>
</dbReference>
<evidence type="ECO:0000313" key="3">
    <source>
        <dbReference type="Proteomes" id="UP000747399"/>
    </source>
</evidence>
<gene>
    <name evidence="2" type="ORF">Vafri_17650</name>
</gene>
<protein>
    <submittedName>
        <fullName evidence="2">Uncharacterized protein</fullName>
    </submittedName>
</protein>
<keyword evidence="3" id="KW-1185">Reference proteome</keyword>
<feature type="compositionally biased region" description="Low complexity" evidence="1">
    <location>
        <begin position="39"/>
        <end position="48"/>
    </location>
</feature>
<accession>A0A8J4BKH7</accession>
<organism evidence="2 3">
    <name type="scientific">Volvox africanus</name>
    <dbReference type="NCBI Taxonomy" id="51714"/>
    <lineage>
        <taxon>Eukaryota</taxon>
        <taxon>Viridiplantae</taxon>
        <taxon>Chlorophyta</taxon>
        <taxon>core chlorophytes</taxon>
        <taxon>Chlorophyceae</taxon>
        <taxon>CS clade</taxon>
        <taxon>Chlamydomonadales</taxon>
        <taxon>Volvocaceae</taxon>
        <taxon>Volvox</taxon>
    </lineage>
</organism>
<reference evidence="2" key="1">
    <citation type="journal article" date="2021" name="Proc. Natl. Acad. Sci. U.S.A.">
        <title>Three genomes in the algal genus Volvox reveal the fate of a haploid sex-determining region after a transition to homothallism.</title>
        <authorList>
            <person name="Yamamoto K."/>
            <person name="Hamaji T."/>
            <person name="Kawai-Toyooka H."/>
            <person name="Matsuzaki R."/>
            <person name="Takahashi F."/>
            <person name="Nishimura Y."/>
            <person name="Kawachi M."/>
            <person name="Noguchi H."/>
            <person name="Minakuchi Y."/>
            <person name="Umen J.G."/>
            <person name="Toyoda A."/>
            <person name="Nozaki H."/>
        </authorList>
    </citation>
    <scope>NUCLEOTIDE SEQUENCE</scope>
    <source>
        <strain evidence="2">NIES-3780</strain>
    </source>
</reference>